<dbReference type="InterPro" id="IPR006626">
    <property type="entry name" value="PbH1"/>
</dbReference>
<feature type="domain" description="Right handed beta helix" evidence="2">
    <location>
        <begin position="148"/>
        <end position="311"/>
    </location>
</feature>
<evidence type="ECO:0000256" key="1">
    <source>
        <dbReference type="SAM" id="SignalP"/>
    </source>
</evidence>
<dbReference type="InterPro" id="IPR039448">
    <property type="entry name" value="Beta_helix"/>
</dbReference>
<dbReference type="SUPFAM" id="SSF51126">
    <property type="entry name" value="Pectin lyase-like"/>
    <property type="match status" value="1"/>
</dbReference>
<accession>A0A841FP61</accession>
<organism evidence="3 4">
    <name type="scientific">Phytomonospora endophytica</name>
    <dbReference type="NCBI Taxonomy" id="714109"/>
    <lineage>
        <taxon>Bacteria</taxon>
        <taxon>Bacillati</taxon>
        <taxon>Actinomycetota</taxon>
        <taxon>Actinomycetes</taxon>
        <taxon>Micromonosporales</taxon>
        <taxon>Micromonosporaceae</taxon>
        <taxon>Phytomonospora</taxon>
    </lineage>
</organism>
<feature type="chain" id="PRO_5032670267" description="Right handed beta helix domain-containing protein" evidence="1">
    <location>
        <begin position="19"/>
        <end position="677"/>
    </location>
</feature>
<dbReference type="Gene3D" id="2.60.120.260">
    <property type="entry name" value="Galactose-binding domain-like"/>
    <property type="match status" value="1"/>
</dbReference>
<reference evidence="3 4" key="1">
    <citation type="submission" date="2020-08" db="EMBL/GenBank/DDBJ databases">
        <title>Genomic Encyclopedia of Type Strains, Phase IV (KMG-IV): sequencing the most valuable type-strain genomes for metagenomic binning, comparative biology and taxonomic classification.</title>
        <authorList>
            <person name="Goeker M."/>
        </authorList>
    </citation>
    <scope>NUCLEOTIDE SEQUENCE [LARGE SCALE GENOMIC DNA]</scope>
    <source>
        <strain evidence="3 4">YIM 65646</strain>
    </source>
</reference>
<gene>
    <name evidence="3" type="ORF">HNR73_003442</name>
</gene>
<dbReference type="SMART" id="SM00710">
    <property type="entry name" value="PbH1"/>
    <property type="match status" value="8"/>
</dbReference>
<keyword evidence="1" id="KW-0732">Signal</keyword>
<dbReference type="EMBL" id="JACHGT010000007">
    <property type="protein sequence ID" value="MBB6035578.1"/>
    <property type="molecule type" value="Genomic_DNA"/>
</dbReference>
<dbReference type="Gene3D" id="2.160.20.10">
    <property type="entry name" value="Single-stranded right-handed beta-helix, Pectin lyase-like"/>
    <property type="match status" value="1"/>
</dbReference>
<sequence length="677" mass="71675">MVTCALGIAALQAAPAQAAEEKTGTYAAAAAPTTPPAQICGNTALLTGPATAPQGAVTVPKGDNTGFNFSQAGATYWFAPGEHTFGTGLYSKIVPGTGATFVGGPGAILDGKNLNLFAFESDAENVTIRYLTIRNFGTGKSNGDEGVINHGNADGWVVDHNTIQNNDGAGVMIGSRSVLSYNCIKDNGQYGFSMFQDPIESDSAIKNIVVDHNEIAGNNTDDWESIIPGCGCTGGAKFWDVNGAKVTNNWVHDNKSVGLWADTNNIDFLFEGNYIDHNDDEGLFYEISYNATIRNNTFKRNAWVKGVRNTGSPAPAIYLSESGGEPRLASTISGSTKLRVYGNAFEDNFSGVSIFESANRFCNSYGNTSTGYCTPLVAPTLVRKPAGEADTAYPEPRTFAHPCYTQISQEPYKTDCRWHAKNVEVTDNEFRFNPAAVPCTGTYCGANALIASGANNISWAPWTVGDIQNAVMYNNGNVFANNHYYGPWKFAKGYGETISWDTWRAAPFNQDQGSTSDQGPPPDVANVLDAATATLEGTGTGTWGVWFSAALAQSTAAAHGGTHSLEIKATAPDGWGATVSAFPGNAITPGDKTVRLWAKGATGTTVAPKLTIKWLNVNQETLQTDIVQLPALTTTWQQASANFAAPSGTTTVWAYLTGPGTVGTTLYVDDISIGDTP</sequence>
<evidence type="ECO:0000313" key="3">
    <source>
        <dbReference type="EMBL" id="MBB6035578.1"/>
    </source>
</evidence>
<dbReference type="Pfam" id="PF13229">
    <property type="entry name" value="Beta_helix"/>
    <property type="match status" value="1"/>
</dbReference>
<dbReference type="InterPro" id="IPR011050">
    <property type="entry name" value="Pectin_lyase_fold/virulence"/>
</dbReference>
<keyword evidence="4" id="KW-1185">Reference proteome</keyword>
<name>A0A841FP61_9ACTN</name>
<dbReference type="InterPro" id="IPR008979">
    <property type="entry name" value="Galactose-bd-like_sf"/>
</dbReference>
<dbReference type="AlphaFoldDB" id="A0A841FP61"/>
<comment type="caution">
    <text evidence="3">The sequence shown here is derived from an EMBL/GenBank/DDBJ whole genome shotgun (WGS) entry which is preliminary data.</text>
</comment>
<dbReference type="RefSeq" id="WP_203686813.1">
    <property type="nucleotide sequence ID" value="NZ_BONT01000083.1"/>
</dbReference>
<dbReference type="SUPFAM" id="SSF49785">
    <property type="entry name" value="Galactose-binding domain-like"/>
    <property type="match status" value="1"/>
</dbReference>
<evidence type="ECO:0000313" key="4">
    <source>
        <dbReference type="Proteomes" id="UP000548476"/>
    </source>
</evidence>
<evidence type="ECO:0000259" key="2">
    <source>
        <dbReference type="Pfam" id="PF13229"/>
    </source>
</evidence>
<protein>
    <recommendedName>
        <fullName evidence="2">Right handed beta helix domain-containing protein</fullName>
    </recommendedName>
</protein>
<proteinExistence type="predicted"/>
<dbReference type="InterPro" id="IPR012334">
    <property type="entry name" value="Pectin_lyas_fold"/>
</dbReference>
<dbReference type="Proteomes" id="UP000548476">
    <property type="component" value="Unassembled WGS sequence"/>
</dbReference>
<feature type="signal peptide" evidence="1">
    <location>
        <begin position="1"/>
        <end position="18"/>
    </location>
</feature>